<dbReference type="Proteomes" id="UP000471190">
    <property type="component" value="Unassembled WGS sequence"/>
</dbReference>
<comment type="caution">
    <text evidence="1">The sequence shown here is derived from an EMBL/GenBank/DDBJ whole genome shotgun (WGS) entry which is preliminary data.</text>
</comment>
<dbReference type="RefSeq" id="WP_154660814.1">
    <property type="nucleotide sequence ID" value="NZ_JAADZA010000031.1"/>
</dbReference>
<evidence type="ECO:0000313" key="1">
    <source>
        <dbReference type="EMBL" id="NEV13849.1"/>
    </source>
</evidence>
<accession>A0A6P1C9F8</accession>
<dbReference type="AlphaFoldDB" id="A0A6P1C9F8"/>
<evidence type="ECO:0000313" key="2">
    <source>
        <dbReference type="Proteomes" id="UP000471190"/>
    </source>
</evidence>
<protein>
    <submittedName>
        <fullName evidence="1">Uncharacterized protein</fullName>
    </submittedName>
</protein>
<gene>
    <name evidence="1" type="ORF">GXW80_22945</name>
</gene>
<dbReference type="EMBL" id="JAADZA010000031">
    <property type="protein sequence ID" value="NEV13849.1"/>
    <property type="molecule type" value="Genomic_DNA"/>
</dbReference>
<reference evidence="1 2" key="1">
    <citation type="submission" date="2020-02" db="EMBL/GenBank/DDBJ databases">
        <title>Draft genome sequence of Rhizobium tropici.</title>
        <authorList>
            <person name="Khayi S."/>
            <person name="Jemo M."/>
        </authorList>
    </citation>
    <scope>NUCLEOTIDE SEQUENCE [LARGE SCALE GENOMIC DNA]</scope>
    <source>
        <strain evidence="1 2">A12</strain>
    </source>
</reference>
<organism evidence="1 2">
    <name type="scientific">Rhizobium tropici</name>
    <dbReference type="NCBI Taxonomy" id="398"/>
    <lineage>
        <taxon>Bacteria</taxon>
        <taxon>Pseudomonadati</taxon>
        <taxon>Pseudomonadota</taxon>
        <taxon>Alphaproteobacteria</taxon>
        <taxon>Hyphomicrobiales</taxon>
        <taxon>Rhizobiaceae</taxon>
        <taxon>Rhizobium/Agrobacterium group</taxon>
        <taxon>Rhizobium</taxon>
    </lineage>
</organism>
<proteinExistence type="predicted"/>
<sequence>MAMKSSYTTPWDTISCAVSIDIKIQQIGVSRYDDGKGYAHSYRAKNSPMFGVFTVSENAKR</sequence>
<name>A0A6P1C9F8_RHITR</name>